<organism evidence="2 3">
    <name type="scientific">Dendrobium nobile</name>
    <name type="common">Orchid</name>
    <dbReference type="NCBI Taxonomy" id="94219"/>
    <lineage>
        <taxon>Eukaryota</taxon>
        <taxon>Viridiplantae</taxon>
        <taxon>Streptophyta</taxon>
        <taxon>Embryophyta</taxon>
        <taxon>Tracheophyta</taxon>
        <taxon>Spermatophyta</taxon>
        <taxon>Magnoliopsida</taxon>
        <taxon>Liliopsida</taxon>
        <taxon>Asparagales</taxon>
        <taxon>Orchidaceae</taxon>
        <taxon>Epidendroideae</taxon>
        <taxon>Malaxideae</taxon>
        <taxon>Dendrobiinae</taxon>
        <taxon>Dendrobium</taxon>
    </lineage>
</organism>
<proteinExistence type="predicted"/>
<keyword evidence="1" id="KW-1133">Transmembrane helix</keyword>
<protein>
    <submittedName>
        <fullName evidence="2">Uncharacterized protein</fullName>
    </submittedName>
</protein>
<accession>A0A8T3A3X3</accession>
<dbReference type="AlphaFoldDB" id="A0A8T3A3X3"/>
<name>A0A8T3A3X3_DENNO</name>
<keyword evidence="3" id="KW-1185">Reference proteome</keyword>
<dbReference type="Proteomes" id="UP000829196">
    <property type="component" value="Unassembled WGS sequence"/>
</dbReference>
<feature type="transmembrane region" description="Helical" evidence="1">
    <location>
        <begin position="61"/>
        <end position="81"/>
    </location>
</feature>
<evidence type="ECO:0000313" key="2">
    <source>
        <dbReference type="EMBL" id="KAI0489046.1"/>
    </source>
</evidence>
<evidence type="ECO:0000313" key="3">
    <source>
        <dbReference type="Proteomes" id="UP000829196"/>
    </source>
</evidence>
<keyword evidence="1" id="KW-0812">Transmembrane</keyword>
<comment type="caution">
    <text evidence="2">The sequence shown here is derived from an EMBL/GenBank/DDBJ whole genome shotgun (WGS) entry which is preliminary data.</text>
</comment>
<gene>
    <name evidence="2" type="ORF">KFK09_028887</name>
</gene>
<sequence>MRAISDLGFWGGEMEEEGSRTRTFYCSKVESDVVSIAGDTVEAAPPLEKSLYSRRRRRPRATSKAAFSFFSPAIFILQSIFSCKGSLP</sequence>
<evidence type="ECO:0000256" key="1">
    <source>
        <dbReference type="SAM" id="Phobius"/>
    </source>
</evidence>
<reference evidence="2" key="1">
    <citation type="journal article" date="2022" name="Front. Genet.">
        <title>Chromosome-Scale Assembly of the Dendrobium nobile Genome Provides Insights Into the Molecular Mechanism of the Biosynthesis of the Medicinal Active Ingredient of Dendrobium.</title>
        <authorList>
            <person name="Xu Q."/>
            <person name="Niu S.-C."/>
            <person name="Li K.-L."/>
            <person name="Zheng P.-J."/>
            <person name="Zhang X.-J."/>
            <person name="Jia Y."/>
            <person name="Liu Y."/>
            <person name="Niu Y.-X."/>
            <person name="Yu L.-H."/>
            <person name="Chen D.-F."/>
            <person name="Zhang G.-Q."/>
        </authorList>
    </citation>
    <scope>NUCLEOTIDE SEQUENCE</scope>
    <source>
        <tissue evidence="2">Leaf</tissue>
    </source>
</reference>
<dbReference type="EMBL" id="JAGYWB010000019">
    <property type="protein sequence ID" value="KAI0489046.1"/>
    <property type="molecule type" value="Genomic_DNA"/>
</dbReference>
<keyword evidence="1" id="KW-0472">Membrane</keyword>